<organism evidence="1 2">
    <name type="scientific">Ricinus communis</name>
    <name type="common">Castor bean</name>
    <dbReference type="NCBI Taxonomy" id="3988"/>
    <lineage>
        <taxon>Eukaryota</taxon>
        <taxon>Viridiplantae</taxon>
        <taxon>Streptophyta</taxon>
        <taxon>Embryophyta</taxon>
        <taxon>Tracheophyta</taxon>
        <taxon>Spermatophyta</taxon>
        <taxon>Magnoliopsida</taxon>
        <taxon>eudicotyledons</taxon>
        <taxon>Gunneridae</taxon>
        <taxon>Pentapetalae</taxon>
        <taxon>rosids</taxon>
        <taxon>fabids</taxon>
        <taxon>Malpighiales</taxon>
        <taxon>Euphorbiaceae</taxon>
        <taxon>Acalyphoideae</taxon>
        <taxon>Acalypheae</taxon>
        <taxon>Ricinus</taxon>
    </lineage>
</organism>
<accession>B9T1I0</accession>
<reference evidence="2" key="1">
    <citation type="journal article" date="2010" name="Nat. Biotechnol.">
        <title>Draft genome sequence of the oilseed species Ricinus communis.</title>
        <authorList>
            <person name="Chan A.P."/>
            <person name="Crabtree J."/>
            <person name="Zhao Q."/>
            <person name="Lorenzi H."/>
            <person name="Orvis J."/>
            <person name="Puiu D."/>
            <person name="Melake-Berhan A."/>
            <person name="Jones K.M."/>
            <person name="Redman J."/>
            <person name="Chen G."/>
            <person name="Cahoon E.B."/>
            <person name="Gedil M."/>
            <person name="Stanke M."/>
            <person name="Haas B.J."/>
            <person name="Wortman J.R."/>
            <person name="Fraser-Liggett C.M."/>
            <person name="Ravel J."/>
            <person name="Rabinowicz P.D."/>
        </authorList>
    </citation>
    <scope>NUCLEOTIDE SEQUENCE [LARGE SCALE GENOMIC DNA]</scope>
    <source>
        <strain evidence="2">cv. Hale</strain>
    </source>
</reference>
<dbReference type="PANTHER" id="PTHR33499">
    <property type="entry name" value="OS12G0282400 PROTEIN-RELATED"/>
    <property type="match status" value="1"/>
</dbReference>
<sequence>MEDNNILNDYVEYKEELTLVDPKNKDQRHKSNSFNDLKATCQANQAYYVKDILNPNWHLVVRVKPQNYYDLPLQFVDIEEHDRPIDLEPYQDNELATIEPYSTIYEHDDLCALCRDDIGGSYIDENFMIKEQKLIDGDETQIQTQMIMFYNSKKKRKRVYKKIAIARKVKSIGVKLLVLIRETKLRAVSISAKNFISGLGVKVRQNAPLNVKRWTKVPESVKVKIVVFRREYFIFNDLKNVENAIYLAASDLYRTWCARLHKHYQKFETNEESLRNYHRDSTDEVWKEVVEYFGTKEFKQEETGKELDAVDL</sequence>
<protein>
    <recommendedName>
        <fullName evidence="3">DUF4216 domain-containing protein</fullName>
    </recommendedName>
</protein>
<dbReference type="eggNOG" id="ENOG502S7A6">
    <property type="taxonomic scope" value="Eukaryota"/>
</dbReference>
<name>B9T1I0_RICCO</name>
<dbReference type="EMBL" id="EQ974342">
    <property type="protein sequence ID" value="EEF30289.1"/>
    <property type="molecule type" value="Genomic_DNA"/>
</dbReference>
<dbReference type="Proteomes" id="UP000008311">
    <property type="component" value="Unassembled WGS sequence"/>
</dbReference>
<keyword evidence="2" id="KW-1185">Reference proteome</keyword>
<gene>
    <name evidence="1" type="ORF">RCOM_0161800</name>
</gene>
<dbReference type="AlphaFoldDB" id="B9T1I0"/>
<proteinExistence type="predicted"/>
<dbReference type="InParanoid" id="B9T1I0"/>
<evidence type="ECO:0000313" key="2">
    <source>
        <dbReference type="Proteomes" id="UP000008311"/>
    </source>
</evidence>
<evidence type="ECO:0000313" key="1">
    <source>
        <dbReference type="EMBL" id="EEF30289.1"/>
    </source>
</evidence>
<evidence type="ECO:0008006" key="3">
    <source>
        <dbReference type="Google" id="ProtNLM"/>
    </source>
</evidence>
<dbReference type="PANTHER" id="PTHR33499:SF43">
    <property type="entry name" value="TRANSPOSASE, PTTA_EN_SPM, PLANT"/>
    <property type="match status" value="1"/>
</dbReference>